<dbReference type="AlphaFoldDB" id="A0AAW6AVU2"/>
<sequence>MEKALVRRNYIFLLCCIYRIVLDGIYRYIVCTEYGYRGYEWHINYGKYFLSYFIIYFMICLMPVGTKKISDLILQLHFVTMVIPLLSIYSLSDKNSLFLFQFCICFIGEVVVISKCGEYTIRIPNLKIDTKYLVLFLWFLSLFTCWSMYQANGIHLQVLNLSDIYEVRKEIVYPYAILRYFVVWQYRFIAPYLLLYYFKKKRYSYILLIIIMQSILYLILPRKEILFSAFLIAVLLVILPHIRFLSFLVNSLSVGSLCMAMIYFFSGARLPVAILPIRLLVDPAMIKFRHYEVFNNTLPKLFYSEGIIGRIFAIPYQYSEASGYIVSQLHEGVISNENTGYLAYGYDNAGFFGMLFISCLFVVILLLIDELARDKNINLVFALFIYPLYTLNDGDLLTSLLTGGLFFAIFLLWIDKENFSIEYRKGKKNENITHLYVRPLCRRLVVSSKYHVRTKS</sequence>
<keyword evidence="1" id="KW-0472">Membrane</keyword>
<dbReference type="GeneID" id="57969530"/>
<dbReference type="EMBL" id="JAQLGM010000032">
    <property type="protein sequence ID" value="MDB2001128.1"/>
    <property type="molecule type" value="Genomic_DNA"/>
</dbReference>
<feature type="transmembrane region" description="Helical" evidence="1">
    <location>
        <begin position="226"/>
        <end position="249"/>
    </location>
</feature>
<proteinExistence type="predicted"/>
<dbReference type="Proteomes" id="UP001300871">
    <property type="component" value="Unassembled WGS sequence"/>
</dbReference>
<feature type="transmembrane region" description="Helical" evidence="1">
    <location>
        <begin position="397"/>
        <end position="414"/>
    </location>
</feature>
<evidence type="ECO:0000256" key="1">
    <source>
        <dbReference type="SAM" id="Phobius"/>
    </source>
</evidence>
<feature type="transmembrane region" description="Helical" evidence="1">
    <location>
        <begin position="261"/>
        <end position="281"/>
    </location>
</feature>
<dbReference type="RefSeq" id="WP_150027972.1">
    <property type="nucleotide sequence ID" value="NZ_JADMOJ010000021.1"/>
</dbReference>
<keyword evidence="1" id="KW-1133">Transmembrane helix</keyword>
<feature type="transmembrane region" description="Helical" evidence="1">
    <location>
        <begin position="349"/>
        <end position="368"/>
    </location>
</feature>
<organism evidence="2 3">
    <name type="scientific">Clostridium symbiosum</name>
    <name type="common">Bacteroides symbiosus</name>
    <dbReference type="NCBI Taxonomy" id="1512"/>
    <lineage>
        <taxon>Bacteria</taxon>
        <taxon>Bacillati</taxon>
        <taxon>Bacillota</taxon>
        <taxon>Clostridia</taxon>
        <taxon>Lachnospirales</taxon>
        <taxon>Lachnospiraceae</taxon>
        <taxon>Otoolea</taxon>
    </lineage>
</organism>
<gene>
    <name evidence="2" type="ORF">PM006_13040</name>
</gene>
<feature type="transmembrane region" description="Helical" evidence="1">
    <location>
        <begin position="171"/>
        <end position="196"/>
    </location>
</feature>
<evidence type="ECO:0000313" key="2">
    <source>
        <dbReference type="EMBL" id="MDB2001128.1"/>
    </source>
</evidence>
<evidence type="ECO:0000313" key="3">
    <source>
        <dbReference type="Proteomes" id="UP001300871"/>
    </source>
</evidence>
<feature type="transmembrane region" description="Helical" evidence="1">
    <location>
        <begin position="203"/>
        <end position="220"/>
    </location>
</feature>
<feature type="transmembrane region" description="Helical" evidence="1">
    <location>
        <begin position="49"/>
        <end position="65"/>
    </location>
</feature>
<feature type="transmembrane region" description="Helical" evidence="1">
    <location>
        <begin position="375"/>
        <end position="391"/>
    </location>
</feature>
<feature type="transmembrane region" description="Helical" evidence="1">
    <location>
        <begin position="9"/>
        <end position="29"/>
    </location>
</feature>
<reference evidence="2" key="1">
    <citation type="submission" date="2023-01" db="EMBL/GenBank/DDBJ databases">
        <title>Human gut microbiome strain richness.</title>
        <authorList>
            <person name="Chen-Liaw A."/>
        </authorList>
    </citation>
    <scope>NUCLEOTIDE SEQUENCE</scope>
    <source>
        <strain evidence="2">B1_m1001713B170214d0_201011</strain>
    </source>
</reference>
<feature type="transmembrane region" description="Helical" evidence="1">
    <location>
        <begin position="72"/>
        <end position="92"/>
    </location>
</feature>
<feature type="transmembrane region" description="Helical" evidence="1">
    <location>
        <begin position="98"/>
        <end position="120"/>
    </location>
</feature>
<protein>
    <submittedName>
        <fullName evidence="2">Uncharacterized protein</fullName>
    </submittedName>
</protein>
<comment type="caution">
    <text evidence="2">The sequence shown here is derived from an EMBL/GenBank/DDBJ whole genome shotgun (WGS) entry which is preliminary data.</text>
</comment>
<name>A0AAW6AVU2_CLOSY</name>
<accession>A0AAW6AVU2</accession>
<keyword evidence="1" id="KW-0812">Transmembrane</keyword>
<feature type="transmembrane region" description="Helical" evidence="1">
    <location>
        <begin position="132"/>
        <end position="151"/>
    </location>
</feature>